<dbReference type="PANTHER" id="PTHR47506:SF1">
    <property type="entry name" value="HTH-TYPE TRANSCRIPTIONAL REGULATOR YJDC"/>
    <property type="match status" value="1"/>
</dbReference>
<dbReference type="RefSeq" id="WP_175176463.1">
    <property type="nucleotide sequence ID" value="NZ_CADIJX010000005.1"/>
</dbReference>
<organism evidence="6 7">
    <name type="scientific">Achromobacter pestifer</name>
    <dbReference type="NCBI Taxonomy" id="1353889"/>
    <lineage>
        <taxon>Bacteria</taxon>
        <taxon>Pseudomonadati</taxon>
        <taxon>Pseudomonadota</taxon>
        <taxon>Betaproteobacteria</taxon>
        <taxon>Burkholderiales</taxon>
        <taxon>Alcaligenaceae</taxon>
        <taxon>Achromobacter</taxon>
    </lineage>
</organism>
<feature type="DNA-binding region" description="H-T-H motif" evidence="4">
    <location>
        <begin position="32"/>
        <end position="51"/>
    </location>
</feature>
<evidence type="ECO:0000256" key="1">
    <source>
        <dbReference type="ARBA" id="ARBA00023015"/>
    </source>
</evidence>
<dbReference type="Pfam" id="PF00440">
    <property type="entry name" value="TetR_N"/>
    <property type="match status" value="1"/>
</dbReference>
<dbReference type="Pfam" id="PF16925">
    <property type="entry name" value="TetR_C_13"/>
    <property type="match status" value="1"/>
</dbReference>
<dbReference type="InterPro" id="IPR036271">
    <property type="entry name" value="Tet_transcr_reg_TetR-rel_C_sf"/>
</dbReference>
<proteinExistence type="predicted"/>
<reference evidence="6 7" key="1">
    <citation type="submission" date="2020-04" db="EMBL/GenBank/DDBJ databases">
        <authorList>
            <person name="De Canck E."/>
        </authorList>
    </citation>
    <scope>NUCLEOTIDE SEQUENCE [LARGE SCALE GENOMIC DNA]</scope>
    <source>
        <strain evidence="6 7">LMG 3431</strain>
    </source>
</reference>
<dbReference type="Gene3D" id="1.10.357.10">
    <property type="entry name" value="Tetracycline Repressor, domain 2"/>
    <property type="match status" value="1"/>
</dbReference>
<evidence type="ECO:0000256" key="3">
    <source>
        <dbReference type="ARBA" id="ARBA00023163"/>
    </source>
</evidence>
<protein>
    <submittedName>
        <fullName evidence="6">HTH-type transcriptional repressor ComR</fullName>
    </submittedName>
</protein>
<keyword evidence="7" id="KW-1185">Reference proteome</keyword>
<dbReference type="EMBL" id="CADIJX010000005">
    <property type="protein sequence ID" value="CAB3676731.1"/>
    <property type="molecule type" value="Genomic_DNA"/>
</dbReference>
<sequence length="195" mass="20824">MAVRGRPRAFDRDAALRQALDVFWEKGYQGAQVSDLTVAMGINPPSFYAAFGSKAAAFQEVVDLYVSTVGASPMQALEETLPLASAIRLMLERSIGVALQSPWGGCLLILGAIGCPPEHQQAEDRLKAARRATSILVRKRLERGVHDGELAKDANVNALAAFYCGLMQAISFQARDGASKRALEGLVAPALAALK</sequence>
<name>A0A6S7AML0_9BURK</name>
<evidence type="ECO:0000313" key="6">
    <source>
        <dbReference type="EMBL" id="CAB3676731.1"/>
    </source>
</evidence>
<dbReference type="PANTHER" id="PTHR47506">
    <property type="entry name" value="TRANSCRIPTIONAL REGULATORY PROTEIN"/>
    <property type="match status" value="1"/>
</dbReference>
<evidence type="ECO:0000256" key="2">
    <source>
        <dbReference type="ARBA" id="ARBA00023125"/>
    </source>
</evidence>
<evidence type="ECO:0000259" key="5">
    <source>
        <dbReference type="PROSITE" id="PS50977"/>
    </source>
</evidence>
<dbReference type="AlphaFoldDB" id="A0A6S7AML0"/>
<dbReference type="InterPro" id="IPR009057">
    <property type="entry name" value="Homeodomain-like_sf"/>
</dbReference>
<feature type="domain" description="HTH tetR-type" evidence="5">
    <location>
        <begin position="9"/>
        <end position="69"/>
    </location>
</feature>
<dbReference type="SUPFAM" id="SSF48498">
    <property type="entry name" value="Tetracyclin repressor-like, C-terminal domain"/>
    <property type="match status" value="1"/>
</dbReference>
<evidence type="ECO:0000313" key="7">
    <source>
        <dbReference type="Proteomes" id="UP000494108"/>
    </source>
</evidence>
<keyword evidence="2 4" id="KW-0238">DNA-binding</keyword>
<accession>A0A6S7AML0</accession>
<dbReference type="InterPro" id="IPR001647">
    <property type="entry name" value="HTH_TetR"/>
</dbReference>
<keyword evidence="1" id="KW-0805">Transcription regulation</keyword>
<gene>
    <name evidence="6" type="primary">comR_3</name>
    <name evidence="6" type="ORF">LMG3431_04138</name>
</gene>
<dbReference type="GO" id="GO:0003677">
    <property type="term" value="F:DNA binding"/>
    <property type="evidence" value="ECO:0007669"/>
    <property type="project" value="UniProtKB-UniRule"/>
</dbReference>
<dbReference type="InterPro" id="IPR011075">
    <property type="entry name" value="TetR_C"/>
</dbReference>
<dbReference type="Proteomes" id="UP000494108">
    <property type="component" value="Unassembled WGS sequence"/>
</dbReference>
<dbReference type="Gene3D" id="1.10.10.60">
    <property type="entry name" value="Homeodomain-like"/>
    <property type="match status" value="1"/>
</dbReference>
<dbReference type="PROSITE" id="PS50977">
    <property type="entry name" value="HTH_TETR_2"/>
    <property type="match status" value="1"/>
</dbReference>
<evidence type="ECO:0000256" key="4">
    <source>
        <dbReference type="PROSITE-ProRule" id="PRU00335"/>
    </source>
</evidence>
<keyword evidence="3" id="KW-0804">Transcription</keyword>
<dbReference type="SUPFAM" id="SSF46689">
    <property type="entry name" value="Homeodomain-like"/>
    <property type="match status" value="1"/>
</dbReference>